<accession>A0A0F6A4H5</accession>
<evidence type="ECO:0000313" key="2">
    <source>
        <dbReference type="Proteomes" id="UP000033434"/>
    </source>
</evidence>
<dbReference type="PATRIC" id="fig|1129367.4.peg.5214"/>
<gene>
    <name evidence="1" type="ORF">N479_23970</name>
</gene>
<organism evidence="1 2">
    <name type="scientific">Pseudoalteromonas luteoviolacea S4054</name>
    <dbReference type="NCBI Taxonomy" id="1129367"/>
    <lineage>
        <taxon>Bacteria</taxon>
        <taxon>Pseudomonadati</taxon>
        <taxon>Pseudomonadota</taxon>
        <taxon>Gammaproteobacteria</taxon>
        <taxon>Alteromonadales</taxon>
        <taxon>Pseudoalteromonadaceae</taxon>
        <taxon>Pseudoalteromonas</taxon>
    </lineage>
</organism>
<evidence type="ECO:0000313" key="1">
    <source>
        <dbReference type="EMBL" id="KKE80968.1"/>
    </source>
</evidence>
<dbReference type="AlphaFoldDB" id="A0A0F6A4H5"/>
<protein>
    <submittedName>
        <fullName evidence="1">Uncharacterized protein</fullName>
    </submittedName>
</protein>
<name>A0A0F6A4H5_9GAMM</name>
<reference evidence="1 2" key="1">
    <citation type="journal article" date="2015" name="BMC Genomics">
        <title>Genome mining reveals unlocked bioactive potential of marine Gram-negative bacteria.</title>
        <authorList>
            <person name="Machado H."/>
            <person name="Sonnenschein E.C."/>
            <person name="Melchiorsen J."/>
            <person name="Gram L."/>
        </authorList>
    </citation>
    <scope>NUCLEOTIDE SEQUENCE [LARGE SCALE GENOMIC DNA]</scope>
    <source>
        <strain evidence="1 2">S4054</strain>
    </source>
</reference>
<comment type="caution">
    <text evidence="1">The sequence shown here is derived from an EMBL/GenBank/DDBJ whole genome shotgun (WGS) entry which is preliminary data.</text>
</comment>
<dbReference type="Proteomes" id="UP000033434">
    <property type="component" value="Unassembled WGS sequence"/>
</dbReference>
<proteinExistence type="predicted"/>
<sequence length="138" mass="15646">MFRPKRCRSLIHSIAHHAVSALSWLHPELGENCIQGNVQEFRYDLLNGIYLPVDLKICESKSLALKALSETFFRIAESEGIKESDLGSAIIVFGFKIDSWPYFCEVSVTSKCGSTMKVKVDSMGNKFNMVNELIYRYS</sequence>
<dbReference type="EMBL" id="AUXW01000203">
    <property type="protein sequence ID" value="KKE80968.1"/>
    <property type="molecule type" value="Genomic_DNA"/>
</dbReference>